<keyword evidence="6" id="KW-1133">Transmembrane helix</keyword>
<dbReference type="PANTHER" id="PTHR43562">
    <property type="entry name" value="NAPA-TYPE SODIUM/HYDROGEN ANTIPORTER"/>
    <property type="match status" value="1"/>
</dbReference>
<name>A0A0H2XH32_STAA3</name>
<keyword evidence="3" id="KW-0813">Transport</keyword>
<evidence type="ECO:0000313" key="10">
    <source>
        <dbReference type="EMBL" id="ABD21176.1"/>
    </source>
</evidence>
<evidence type="ECO:0000256" key="1">
    <source>
        <dbReference type="ARBA" id="ARBA00004141"/>
    </source>
</evidence>
<dbReference type="GO" id="GO:0016020">
    <property type="term" value="C:membrane"/>
    <property type="evidence" value="ECO:0007669"/>
    <property type="project" value="UniProtKB-SubCell"/>
</dbReference>
<dbReference type="Pfam" id="PF00999">
    <property type="entry name" value="Na_H_Exchanger"/>
    <property type="match status" value="1"/>
</dbReference>
<reference evidence="10 11" key="1">
    <citation type="journal article" date="2006" name="Lancet">
        <title>Complete genome sequence of USA300, an epidemic clone of community-acquired meticillin-resistant Staphylococcus aureus.</title>
        <authorList>
            <person name="Diep B.A."/>
            <person name="Gill S.R."/>
            <person name="Chang R.F."/>
            <person name="Phan T.H."/>
            <person name="Chen J.H."/>
            <person name="Davidson M.G."/>
            <person name="Lin F."/>
            <person name="Lin J."/>
            <person name="Carleton H.A."/>
            <person name="Mongodin E.F."/>
            <person name="Sensabaugh G.F."/>
            <person name="Perdreau-Remington F."/>
        </authorList>
    </citation>
    <scope>NUCLEOTIDE SEQUENCE [LARGE SCALE GENOMIC DNA]</scope>
    <source>
        <strain evidence="11">USA300</strain>
    </source>
</reference>
<dbReference type="AlphaFoldDB" id="A0A0H2XH32"/>
<dbReference type="PANTHER" id="PTHR43562:SF1">
    <property type="entry name" value="NA(+)_H(+) ANTIPORTER YJBQ-RELATED"/>
    <property type="match status" value="1"/>
</dbReference>
<dbReference type="EMBL" id="CP000255">
    <property type="protein sequence ID" value="ABD21176.1"/>
    <property type="molecule type" value="Genomic_DNA"/>
</dbReference>
<keyword evidence="5" id="KW-0812">Transmembrane</keyword>
<keyword evidence="4" id="KW-0050">Antiport</keyword>
<comment type="subcellular location">
    <subcellularLocation>
        <location evidence="1">Membrane</location>
        <topology evidence="1">Multi-pass membrane protein</topology>
    </subcellularLocation>
</comment>
<dbReference type="InterPro" id="IPR006153">
    <property type="entry name" value="Cation/H_exchanger_TM"/>
</dbReference>
<dbReference type="SUPFAM" id="SSF51735">
    <property type="entry name" value="NAD(P)-binding Rossmann-fold domains"/>
    <property type="match status" value="1"/>
</dbReference>
<dbReference type="GO" id="GO:0008324">
    <property type="term" value="F:monoatomic cation transmembrane transporter activity"/>
    <property type="evidence" value="ECO:0007669"/>
    <property type="project" value="InterPro"/>
</dbReference>
<dbReference type="GO" id="GO:0015297">
    <property type="term" value="F:antiporter activity"/>
    <property type="evidence" value="ECO:0007669"/>
    <property type="project" value="UniProtKB-KW"/>
</dbReference>
<evidence type="ECO:0000313" key="11">
    <source>
        <dbReference type="Proteomes" id="UP000001939"/>
    </source>
</evidence>
<keyword evidence="7" id="KW-0406">Ion transport</keyword>
<dbReference type="HOGENOM" id="CLU_030184_0_0_9"/>
<dbReference type="InterPro" id="IPR006037">
    <property type="entry name" value="RCK_C"/>
</dbReference>
<protein>
    <submittedName>
        <fullName evidence="10">Transporter, monovalent cation:proton antiporter-2 (CPA2) family protein</fullName>
    </submittedName>
</protein>
<keyword evidence="8" id="KW-0472">Membrane</keyword>
<evidence type="ECO:0000256" key="3">
    <source>
        <dbReference type="ARBA" id="ARBA00022448"/>
    </source>
</evidence>
<dbReference type="InterPro" id="IPR038770">
    <property type="entry name" value="Na+/solute_symporter_sf"/>
</dbReference>
<evidence type="ECO:0000256" key="2">
    <source>
        <dbReference type="ARBA" id="ARBA00005551"/>
    </source>
</evidence>
<evidence type="ECO:0000256" key="8">
    <source>
        <dbReference type="ARBA" id="ARBA00023136"/>
    </source>
</evidence>
<dbReference type="SUPFAM" id="SSF116726">
    <property type="entry name" value="TrkA C-terminal domain-like"/>
    <property type="match status" value="1"/>
</dbReference>
<evidence type="ECO:0000256" key="7">
    <source>
        <dbReference type="ARBA" id="ARBA00023065"/>
    </source>
</evidence>
<dbReference type="InterPro" id="IPR036291">
    <property type="entry name" value="NAD(P)-bd_dom_sf"/>
</dbReference>
<feature type="domain" description="RCK C-terminal" evidence="9">
    <location>
        <begin position="531"/>
        <end position="612"/>
    </location>
</feature>
<dbReference type="GO" id="GO:0006813">
    <property type="term" value="P:potassium ion transport"/>
    <property type="evidence" value="ECO:0007669"/>
    <property type="project" value="InterPro"/>
</dbReference>
<accession>A0A0H2XH32</accession>
<dbReference type="SMR" id="A0A0H2XH32"/>
<organism evidence="10 11">
    <name type="scientific">Staphylococcus aureus (strain USA300)</name>
    <dbReference type="NCBI Taxonomy" id="367830"/>
    <lineage>
        <taxon>Bacteria</taxon>
        <taxon>Bacillati</taxon>
        <taxon>Bacillota</taxon>
        <taxon>Bacilli</taxon>
        <taxon>Bacillales</taxon>
        <taxon>Staphylococcaceae</taxon>
        <taxon>Staphylococcus</taxon>
    </lineage>
</organism>
<comment type="similarity">
    <text evidence="2">Belongs to the monovalent cation:proton antiporter 2 (CPA2) transporter (TC 2.A.37) family.</text>
</comment>
<evidence type="ECO:0000256" key="4">
    <source>
        <dbReference type="ARBA" id="ARBA00022449"/>
    </source>
</evidence>
<gene>
    <name evidence="10" type="ordered locus">SAUSA300_0911</name>
</gene>
<dbReference type="Pfam" id="PF02254">
    <property type="entry name" value="TrkA_N"/>
    <property type="match status" value="1"/>
</dbReference>
<dbReference type="Proteomes" id="UP000001939">
    <property type="component" value="Chromosome"/>
</dbReference>
<evidence type="ECO:0000259" key="9">
    <source>
        <dbReference type="PROSITE" id="PS51202"/>
    </source>
</evidence>
<dbReference type="Gene3D" id="3.30.70.1450">
    <property type="entry name" value="Regulator of K+ conductance, C-terminal domain"/>
    <property type="match status" value="1"/>
</dbReference>
<dbReference type="PROSITE" id="PS51202">
    <property type="entry name" value="RCK_C"/>
    <property type="match status" value="1"/>
</dbReference>
<dbReference type="Pfam" id="PF02080">
    <property type="entry name" value="TrkA_C"/>
    <property type="match status" value="1"/>
</dbReference>
<dbReference type="InterPro" id="IPR036721">
    <property type="entry name" value="RCK_C_sf"/>
</dbReference>
<sequence length="614" mass="68678">MEFLSLVIVVLAAFLTPIIVNRLNINFLPVVVAEILMGIVIGNSFLNIVERDSILNILSTLGFIFLMFLSGLEIDFKAFKKDKRARQGQNDDESSIPGHLNLALTVFAFIMIISILLAYVFKWLGLVDDVLLMVIIISTISLGVVVPTLKEMNIMRTTIGQFILLVAVLADLVTMILLTVYGAINGQGGSTIWLIGILVVFTAISYILGVQFKRMSFLQKLMDGTTQIGIRAVFALIILLVALAEGVGAENILGAFLAGVVVSLLNPDEEMVEKLDSFGYGFFIPIFFIMVGVDLNIPSLIKEPKLLIIIPILIVAFIISKLIPVMFIRRWFDMKTTIASAFLLTSTLSLVIAAAKISERLNAISAETSGILILSAVITCVFVPIIFKKLFPVPDEFNRKIEVSLIGKNQLTIPIAQNLTSQLYDVTLYYRKDLSDRRQLSDDITMIEIADYEQDVLERLGLFDRDIVVCATNDDDINRKVAKLAKAHQVERVICRLESTTDDTELVDSGIEIFSSYLSNKILLKGLIETPNMLNLLSNVETSLYEIQMLNYKYENIQLRNFPFGGDIIFVRIIRNNESIVPHGDTQLRYGDRLIVTGAKEYVDELKQELEFYF</sequence>
<dbReference type="Gene3D" id="3.40.50.720">
    <property type="entry name" value="NAD(P)-binding Rossmann-like Domain"/>
    <property type="match status" value="1"/>
</dbReference>
<dbReference type="OMA" id="TFIGANQ"/>
<dbReference type="RefSeq" id="WP_000395153.1">
    <property type="nucleotide sequence ID" value="NZ_CP027476.1"/>
</dbReference>
<dbReference type="InterPro" id="IPR003148">
    <property type="entry name" value="RCK_N"/>
</dbReference>
<dbReference type="GO" id="GO:1902600">
    <property type="term" value="P:proton transmembrane transport"/>
    <property type="evidence" value="ECO:0007669"/>
    <property type="project" value="InterPro"/>
</dbReference>
<evidence type="ECO:0000256" key="6">
    <source>
        <dbReference type="ARBA" id="ARBA00022989"/>
    </source>
</evidence>
<proteinExistence type="inferred from homology"/>
<evidence type="ECO:0000256" key="5">
    <source>
        <dbReference type="ARBA" id="ARBA00022692"/>
    </source>
</evidence>
<dbReference type="KEGG" id="saa:SAUSA300_0911"/>
<dbReference type="Gene3D" id="1.20.1530.20">
    <property type="match status" value="1"/>
</dbReference>